<name>A0AAD8SLF1_LOLMU</name>
<gene>
    <name evidence="2" type="ORF">QYE76_048652</name>
</gene>
<dbReference type="Pfam" id="PF14223">
    <property type="entry name" value="Retrotran_gag_2"/>
    <property type="match status" value="1"/>
</dbReference>
<keyword evidence="3" id="KW-1185">Reference proteome</keyword>
<proteinExistence type="predicted"/>
<comment type="caution">
    <text evidence="2">The sequence shown here is derived from an EMBL/GenBank/DDBJ whole genome shotgun (WGS) entry which is preliminary data.</text>
</comment>
<organism evidence="2 3">
    <name type="scientific">Lolium multiflorum</name>
    <name type="common">Italian ryegrass</name>
    <name type="synonym">Lolium perenne subsp. multiflorum</name>
    <dbReference type="NCBI Taxonomy" id="4521"/>
    <lineage>
        <taxon>Eukaryota</taxon>
        <taxon>Viridiplantae</taxon>
        <taxon>Streptophyta</taxon>
        <taxon>Embryophyta</taxon>
        <taxon>Tracheophyta</taxon>
        <taxon>Spermatophyta</taxon>
        <taxon>Magnoliopsida</taxon>
        <taxon>Liliopsida</taxon>
        <taxon>Poales</taxon>
        <taxon>Poaceae</taxon>
        <taxon>BOP clade</taxon>
        <taxon>Pooideae</taxon>
        <taxon>Poodae</taxon>
        <taxon>Poeae</taxon>
        <taxon>Poeae Chloroplast Group 2 (Poeae type)</taxon>
        <taxon>Loliodinae</taxon>
        <taxon>Loliinae</taxon>
        <taxon>Lolium</taxon>
    </lineage>
</organism>
<evidence type="ECO:0000256" key="1">
    <source>
        <dbReference type="SAM" id="MobiDB-lite"/>
    </source>
</evidence>
<sequence>MRHKWCIKEIRRLKETPHFNNNRKGVYKSSAAGPADTAGDQRSSVHGRSIRRTTVDRSPTGLHTEHGKSGCRPVNRPTTGESAHGRRPSPTALGANRKPTDDEKSSVTSRSDLCRAVRCSVELWEIILHGYREPQDLIRLTSTEFYNRQLNASARDKIRSGINRKLLDQVNDISSAKELWDRIVVLTEGTDLIQSSLYETAKQEAHRFMIREGESLADAYARLGALKVRIKGLGAEKYDDGFEMNEGFIKSKVIAMIAVKQEDTNTKWGHEATPH</sequence>
<feature type="region of interest" description="Disordered" evidence="1">
    <location>
        <begin position="17"/>
        <end position="109"/>
    </location>
</feature>
<dbReference type="EMBL" id="JAUUTY010000003">
    <property type="protein sequence ID" value="KAK1660493.1"/>
    <property type="molecule type" value="Genomic_DNA"/>
</dbReference>
<accession>A0AAD8SLF1</accession>
<reference evidence="2" key="1">
    <citation type="submission" date="2023-07" db="EMBL/GenBank/DDBJ databases">
        <title>A chromosome-level genome assembly of Lolium multiflorum.</title>
        <authorList>
            <person name="Chen Y."/>
            <person name="Copetti D."/>
            <person name="Kolliker R."/>
            <person name="Studer B."/>
        </authorList>
    </citation>
    <scope>NUCLEOTIDE SEQUENCE</scope>
    <source>
        <strain evidence="2">02402/16</strain>
        <tissue evidence="2">Leaf</tissue>
    </source>
</reference>
<dbReference type="Proteomes" id="UP001231189">
    <property type="component" value="Unassembled WGS sequence"/>
</dbReference>
<protein>
    <submittedName>
        <fullName evidence="2">Uncharacterized protein</fullName>
    </submittedName>
</protein>
<evidence type="ECO:0000313" key="2">
    <source>
        <dbReference type="EMBL" id="KAK1660493.1"/>
    </source>
</evidence>
<evidence type="ECO:0000313" key="3">
    <source>
        <dbReference type="Proteomes" id="UP001231189"/>
    </source>
</evidence>
<dbReference type="AlphaFoldDB" id="A0AAD8SLF1"/>